<proteinExistence type="predicted"/>
<dbReference type="Proteomes" id="UP000567179">
    <property type="component" value="Unassembled WGS sequence"/>
</dbReference>
<keyword evidence="4" id="KW-1185">Reference proteome</keyword>
<gene>
    <name evidence="3" type="ORF">D9619_007268</name>
</gene>
<name>A0A8H5EW65_9AGAR</name>
<accession>A0A8H5EW65</accession>
<keyword evidence="2" id="KW-0812">Transmembrane</keyword>
<comment type="caution">
    <text evidence="3">The sequence shown here is derived from an EMBL/GenBank/DDBJ whole genome shotgun (WGS) entry which is preliminary data.</text>
</comment>
<feature type="transmembrane region" description="Helical" evidence="2">
    <location>
        <begin position="226"/>
        <end position="248"/>
    </location>
</feature>
<dbReference type="EMBL" id="JAACJJ010000043">
    <property type="protein sequence ID" value="KAF5314845.1"/>
    <property type="molecule type" value="Genomic_DNA"/>
</dbReference>
<feature type="transmembrane region" description="Helical" evidence="2">
    <location>
        <begin position="269"/>
        <end position="287"/>
    </location>
</feature>
<sequence length="372" mass="40997">MSASPPSFDMTDPTESGYTAISRVLSEETDESPFASNLVTPTDEDAYPVGIQERLDAAQTALSYFASKELTTDVEQKHKISLLNASTPVVAQIDNQDQSRDVEEASDTMHDVVSISSTDVQTISSPRMDTLESSDTITSSFSSDSFREGAALAPSIYTLPNDHINVSTSPSGPQEDAAQPLLDSDSYHIIKQPDLGTTFWMKECESLIDNLTFRAILSISLRLVCFLPWCAAVGAALILSPEHLEFIAFRPGYIKSLSGIRRYAYWAEYGYQHVVIFVGALAMFTWIYPTAGFVVLGGLLAQFCMAWHTFLLDRNIPLGDDDQQSVFLLATTSWLNDTPTGIRKVGESYYFTDSGRDGLFEYDEEGISAKLE</sequence>
<dbReference type="OrthoDB" id="2752889at2759"/>
<dbReference type="AlphaFoldDB" id="A0A8H5EW65"/>
<feature type="region of interest" description="Disordered" evidence="1">
    <location>
        <begin position="26"/>
        <end position="45"/>
    </location>
</feature>
<protein>
    <submittedName>
        <fullName evidence="3">Uncharacterized protein</fullName>
    </submittedName>
</protein>
<evidence type="ECO:0000256" key="2">
    <source>
        <dbReference type="SAM" id="Phobius"/>
    </source>
</evidence>
<evidence type="ECO:0000313" key="3">
    <source>
        <dbReference type="EMBL" id="KAF5314845.1"/>
    </source>
</evidence>
<evidence type="ECO:0000256" key="1">
    <source>
        <dbReference type="SAM" id="MobiDB-lite"/>
    </source>
</evidence>
<keyword evidence="2" id="KW-0472">Membrane</keyword>
<reference evidence="3 4" key="1">
    <citation type="journal article" date="2020" name="ISME J.">
        <title>Uncovering the hidden diversity of litter-decomposition mechanisms in mushroom-forming fungi.</title>
        <authorList>
            <person name="Floudas D."/>
            <person name="Bentzer J."/>
            <person name="Ahren D."/>
            <person name="Johansson T."/>
            <person name="Persson P."/>
            <person name="Tunlid A."/>
        </authorList>
    </citation>
    <scope>NUCLEOTIDE SEQUENCE [LARGE SCALE GENOMIC DNA]</scope>
    <source>
        <strain evidence="3 4">CBS 101986</strain>
    </source>
</reference>
<evidence type="ECO:0000313" key="4">
    <source>
        <dbReference type="Proteomes" id="UP000567179"/>
    </source>
</evidence>
<keyword evidence="2" id="KW-1133">Transmembrane helix</keyword>
<organism evidence="3 4">
    <name type="scientific">Psilocybe cf. subviscida</name>
    <dbReference type="NCBI Taxonomy" id="2480587"/>
    <lineage>
        <taxon>Eukaryota</taxon>
        <taxon>Fungi</taxon>
        <taxon>Dikarya</taxon>
        <taxon>Basidiomycota</taxon>
        <taxon>Agaricomycotina</taxon>
        <taxon>Agaricomycetes</taxon>
        <taxon>Agaricomycetidae</taxon>
        <taxon>Agaricales</taxon>
        <taxon>Agaricineae</taxon>
        <taxon>Strophariaceae</taxon>
        <taxon>Psilocybe</taxon>
    </lineage>
</organism>